<dbReference type="Pfam" id="PF08348">
    <property type="entry name" value="PAS_6"/>
    <property type="match status" value="1"/>
</dbReference>
<dbReference type="InterPro" id="IPR039446">
    <property type="entry name" value="DauR-like"/>
</dbReference>
<dbReference type="Proteomes" id="UP000593735">
    <property type="component" value="Chromosome"/>
</dbReference>
<accession>A0A7S7RTJ2</accession>
<evidence type="ECO:0000313" key="4">
    <source>
        <dbReference type="Proteomes" id="UP000593735"/>
    </source>
</evidence>
<dbReference type="InterPro" id="IPR013559">
    <property type="entry name" value="YheO"/>
</dbReference>
<dbReference type="Pfam" id="PF13309">
    <property type="entry name" value="HTH_22"/>
    <property type="match status" value="1"/>
</dbReference>
<protein>
    <submittedName>
        <fullName evidence="3">Transcriptional regulator</fullName>
    </submittedName>
</protein>
<name>A0A7S7RTJ2_9ACTN</name>
<proteinExistence type="predicted"/>
<feature type="domain" description="Transcriptional regulator DauR-like HTH" evidence="2">
    <location>
        <begin position="147"/>
        <end position="208"/>
    </location>
</feature>
<dbReference type="KEGG" id="tio:INP52_07600"/>
<evidence type="ECO:0000313" key="3">
    <source>
        <dbReference type="EMBL" id="QOY60271.1"/>
    </source>
</evidence>
<dbReference type="EMBL" id="CP063767">
    <property type="protein sequence ID" value="QOY60271.1"/>
    <property type="molecule type" value="Genomic_DNA"/>
</dbReference>
<evidence type="ECO:0000259" key="2">
    <source>
        <dbReference type="Pfam" id="PF13309"/>
    </source>
</evidence>
<evidence type="ECO:0000259" key="1">
    <source>
        <dbReference type="Pfam" id="PF08348"/>
    </source>
</evidence>
<gene>
    <name evidence="3" type="ORF">INP52_07600</name>
</gene>
<organism evidence="3 4">
    <name type="scientific">Thermophilibacter immobilis</name>
    <dbReference type="NCBI Taxonomy" id="2779519"/>
    <lineage>
        <taxon>Bacteria</taxon>
        <taxon>Bacillati</taxon>
        <taxon>Actinomycetota</taxon>
        <taxon>Coriobacteriia</taxon>
        <taxon>Coriobacteriales</taxon>
        <taxon>Atopobiaceae</taxon>
        <taxon>Thermophilibacter</taxon>
    </lineage>
</organism>
<feature type="domain" description="YheO-like" evidence="1">
    <location>
        <begin position="6"/>
        <end position="120"/>
    </location>
</feature>
<keyword evidence="4" id="KW-1185">Reference proteome</keyword>
<dbReference type="AlphaFoldDB" id="A0A7S7RTJ2"/>
<dbReference type="RefSeq" id="WP_194370552.1">
    <property type="nucleotide sequence ID" value="NZ_CP063767.1"/>
</dbReference>
<dbReference type="InterPro" id="IPR039445">
    <property type="entry name" value="DauR-like_HTH"/>
</dbReference>
<dbReference type="PANTHER" id="PTHR35568:SF1">
    <property type="entry name" value="TRANSCRIPTIONAL REGULATOR DAUR"/>
    <property type="match status" value="1"/>
</dbReference>
<reference evidence="3 4" key="1">
    <citation type="submission" date="2020-10" db="EMBL/GenBank/DDBJ databases">
        <title>Olsenella immobilis sp.nov., isolated from the mud in a fermentation cellar used for the production of Chinese strong-flavoured liquor.</title>
        <authorList>
            <person name="Lu L."/>
        </authorList>
    </citation>
    <scope>NUCLEOTIDE SEQUENCE [LARGE SCALE GENOMIC DNA]</scope>
    <source>
        <strain evidence="3 4">LZLJ-2</strain>
    </source>
</reference>
<dbReference type="PANTHER" id="PTHR35568">
    <property type="entry name" value="TRANSCRIPTIONAL REGULATOR DAUR"/>
    <property type="match status" value="1"/>
</dbReference>
<sequence>MQAEQLDFYTRLAHALALQFGRGCEVVVHDLEAADPGHSIVAIENGHVTGRKVGDGPSHVVLEALHADGAPLADRLAYLTKTSDGKILKSSTVFIRDCEGRAVGIFALNFDITMLRAVQSTIAGIVGTEPSAPRDPEPIVRSVADLLDDLIEQSVELVGTPVALMTKDEKVRAIRYLNDTGAFLITKSGPKVCKYFGISKYTLYSYLDEAKNSPADTDASATS</sequence>